<feature type="compositionally biased region" description="Polar residues" evidence="9">
    <location>
        <begin position="1"/>
        <end position="11"/>
    </location>
</feature>
<comment type="subcellular location">
    <subcellularLocation>
        <location evidence="1 8">Cell membrane</location>
        <topology evidence="1 8">Multi-pass membrane protein</topology>
    </subcellularLocation>
</comment>
<evidence type="ECO:0000256" key="3">
    <source>
        <dbReference type="ARBA" id="ARBA00011489"/>
    </source>
</evidence>
<keyword evidence="6 8" id="KW-1133">Transmembrane helix</keyword>
<feature type="transmembrane region" description="Helical" evidence="8">
    <location>
        <begin position="38"/>
        <end position="67"/>
    </location>
</feature>
<dbReference type="InterPro" id="IPR044173">
    <property type="entry name" value="CASPL"/>
</dbReference>
<organism evidence="11 12">
    <name type="scientific">Escallonia herrerae</name>
    <dbReference type="NCBI Taxonomy" id="1293975"/>
    <lineage>
        <taxon>Eukaryota</taxon>
        <taxon>Viridiplantae</taxon>
        <taxon>Streptophyta</taxon>
        <taxon>Embryophyta</taxon>
        <taxon>Tracheophyta</taxon>
        <taxon>Spermatophyta</taxon>
        <taxon>Magnoliopsida</taxon>
        <taxon>eudicotyledons</taxon>
        <taxon>Gunneridae</taxon>
        <taxon>Pentapetalae</taxon>
        <taxon>asterids</taxon>
        <taxon>campanulids</taxon>
        <taxon>Escalloniales</taxon>
        <taxon>Escalloniaceae</taxon>
        <taxon>Escallonia</taxon>
    </lineage>
</organism>
<dbReference type="PANTHER" id="PTHR36488">
    <property type="entry name" value="CASP-LIKE PROTEIN 1U1"/>
    <property type="match status" value="1"/>
</dbReference>
<dbReference type="InterPro" id="IPR006459">
    <property type="entry name" value="CASP/CASPL"/>
</dbReference>
<accession>A0AA88WK96</accession>
<dbReference type="EMBL" id="JAVXUP010000489">
    <property type="protein sequence ID" value="KAK3026753.1"/>
    <property type="molecule type" value="Genomic_DNA"/>
</dbReference>
<keyword evidence="12" id="KW-1185">Reference proteome</keyword>
<feature type="domain" description="Casparian strip membrane protein" evidence="10">
    <location>
        <begin position="190"/>
        <end position="222"/>
    </location>
</feature>
<feature type="transmembrane region" description="Helical" evidence="8">
    <location>
        <begin position="79"/>
        <end position="101"/>
    </location>
</feature>
<gene>
    <name evidence="11" type="ORF">RJ639_042206</name>
</gene>
<evidence type="ECO:0000256" key="4">
    <source>
        <dbReference type="ARBA" id="ARBA00022475"/>
    </source>
</evidence>
<protein>
    <recommendedName>
        <fullName evidence="8">CASP-like protein</fullName>
    </recommendedName>
</protein>
<evidence type="ECO:0000313" key="12">
    <source>
        <dbReference type="Proteomes" id="UP001188597"/>
    </source>
</evidence>
<keyword evidence="7 8" id="KW-0472">Membrane</keyword>
<evidence type="ECO:0000256" key="9">
    <source>
        <dbReference type="SAM" id="MobiDB-lite"/>
    </source>
</evidence>
<keyword evidence="5 8" id="KW-0812">Transmembrane</keyword>
<evidence type="ECO:0000256" key="2">
    <source>
        <dbReference type="ARBA" id="ARBA00007651"/>
    </source>
</evidence>
<dbReference type="Pfam" id="PF04535">
    <property type="entry name" value="CASP_dom"/>
    <property type="match status" value="2"/>
</dbReference>
<evidence type="ECO:0000256" key="6">
    <source>
        <dbReference type="ARBA" id="ARBA00022989"/>
    </source>
</evidence>
<evidence type="ECO:0000256" key="1">
    <source>
        <dbReference type="ARBA" id="ARBA00004651"/>
    </source>
</evidence>
<reference evidence="11" key="1">
    <citation type="submission" date="2022-12" db="EMBL/GenBank/DDBJ databases">
        <title>Draft genome assemblies for two species of Escallonia (Escalloniales).</title>
        <authorList>
            <person name="Chanderbali A."/>
            <person name="Dervinis C."/>
            <person name="Anghel I."/>
            <person name="Soltis D."/>
            <person name="Soltis P."/>
            <person name="Zapata F."/>
        </authorList>
    </citation>
    <scope>NUCLEOTIDE SEQUENCE</scope>
    <source>
        <strain evidence="11">UCBG64.0493</strain>
        <tissue evidence="11">Leaf</tissue>
    </source>
</reference>
<feature type="region of interest" description="Disordered" evidence="9">
    <location>
        <begin position="1"/>
        <end position="22"/>
    </location>
</feature>
<dbReference type="AlphaFoldDB" id="A0AA88WK96"/>
<dbReference type="PANTHER" id="PTHR36488:SF8">
    <property type="entry name" value="CASP-LIKE PROTEIN 1U1"/>
    <property type="match status" value="1"/>
</dbReference>
<dbReference type="NCBIfam" id="TIGR01569">
    <property type="entry name" value="A_tha_TIGR01569"/>
    <property type="match status" value="1"/>
</dbReference>
<dbReference type="GO" id="GO:0005886">
    <property type="term" value="C:plasma membrane"/>
    <property type="evidence" value="ECO:0007669"/>
    <property type="project" value="UniProtKB-SubCell"/>
</dbReference>
<feature type="domain" description="Casparian strip membrane protein" evidence="10">
    <location>
        <begin position="31"/>
        <end position="120"/>
    </location>
</feature>
<comment type="similarity">
    <text evidence="2 8">Belongs to the Casparian strip membrane proteins (CASP) family.</text>
</comment>
<comment type="subunit">
    <text evidence="3 8">Homodimer and heterodimers.</text>
</comment>
<dbReference type="InterPro" id="IPR006702">
    <property type="entry name" value="CASP_dom"/>
</dbReference>
<dbReference type="Proteomes" id="UP001188597">
    <property type="component" value="Unassembled WGS sequence"/>
</dbReference>
<name>A0AA88WK96_9ASTE</name>
<evidence type="ECO:0000256" key="8">
    <source>
        <dbReference type="RuleBase" id="RU361233"/>
    </source>
</evidence>
<keyword evidence="4 8" id="KW-1003">Cell membrane</keyword>
<evidence type="ECO:0000256" key="5">
    <source>
        <dbReference type="ARBA" id="ARBA00022692"/>
    </source>
</evidence>
<comment type="caution">
    <text evidence="8">Lacks conserved residue(s) required for the propagation of feature annotation.</text>
</comment>
<comment type="caution">
    <text evidence="11">The sequence shown here is derived from an EMBL/GenBank/DDBJ whole genome shotgun (WGS) entry which is preliminary data.</text>
</comment>
<evidence type="ECO:0000256" key="7">
    <source>
        <dbReference type="ARBA" id="ARBA00023136"/>
    </source>
</evidence>
<feature type="transmembrane region" description="Helical" evidence="8">
    <location>
        <begin position="209"/>
        <end position="231"/>
    </location>
</feature>
<evidence type="ECO:0000259" key="10">
    <source>
        <dbReference type="Pfam" id="PF04535"/>
    </source>
</evidence>
<evidence type="ECO:0000313" key="11">
    <source>
        <dbReference type="EMBL" id="KAK3026753.1"/>
    </source>
</evidence>
<sequence length="238" mass="26570">MKATDQHSQVLKTPASAPPMSQSQLSSGFFLTQITLRILALAFTVAAISLMVTSGQSVFIYGVVFQARFSYSFAFRYKVGADAAVCALSLLSLILVCAMSRPKSNPSSHFFLFLHDLLLVGGLYKQSVPFCENKHGITRLTGCLSWSWKKAKITSRPELIFDCICTRFASANDIRMCSSHCNWLCGSIWQKETGWMPICGKLGRFCDRVMYSVILSILAFFCFLLLIIMAANRLKYHP</sequence>
<proteinExistence type="inferred from homology"/>